<evidence type="ECO:0000256" key="2">
    <source>
        <dbReference type="ARBA" id="ARBA00022723"/>
    </source>
</evidence>
<dbReference type="InterPro" id="IPR036322">
    <property type="entry name" value="WD40_repeat_dom_sf"/>
</dbReference>
<dbReference type="FunFam" id="2.130.10.10:FF:001115">
    <property type="entry name" value="Intraflagellar transport 80 homolog (Chlamydomonas)"/>
    <property type="match status" value="1"/>
</dbReference>
<keyword evidence="7" id="KW-0966">Cell projection</keyword>
<keyword evidence="14" id="KW-1185">Reference proteome</keyword>
<feature type="repeat" description="ANK" evidence="8">
    <location>
        <begin position="807"/>
        <end position="844"/>
    </location>
</feature>
<evidence type="ECO:0000256" key="9">
    <source>
        <dbReference type="PROSITE-ProRule" id="PRU00134"/>
    </source>
</evidence>
<dbReference type="OrthoDB" id="408728at2759"/>
<dbReference type="PANTHER" id="PTHR24098">
    <property type="entry name" value="OUTER SEGMENT 5"/>
    <property type="match status" value="1"/>
</dbReference>
<feature type="compositionally biased region" description="Basic and acidic residues" evidence="11">
    <location>
        <begin position="322"/>
        <end position="342"/>
    </location>
</feature>
<dbReference type="SMART" id="SM00320">
    <property type="entry name" value="WD40"/>
    <property type="match status" value="7"/>
</dbReference>
<dbReference type="GO" id="GO:0030992">
    <property type="term" value="C:intraciliary transport particle B"/>
    <property type="evidence" value="ECO:0007669"/>
    <property type="project" value="TreeGrafter"/>
</dbReference>
<dbReference type="SUPFAM" id="SSF82185">
    <property type="entry name" value="Histone H3 K4-specific methyltransferase SET7/9 N-terminal domain"/>
    <property type="match status" value="1"/>
</dbReference>
<accession>A0A7I8VNJ7</accession>
<dbReference type="Gene3D" id="6.10.140.2220">
    <property type="match status" value="1"/>
</dbReference>
<feature type="region of interest" description="Disordered" evidence="11">
    <location>
        <begin position="1124"/>
        <end position="1144"/>
    </location>
</feature>
<evidence type="ECO:0000256" key="6">
    <source>
        <dbReference type="ARBA" id="ARBA00023069"/>
    </source>
</evidence>
<dbReference type="Gene3D" id="1.25.40.20">
    <property type="entry name" value="Ankyrin repeat-containing domain"/>
    <property type="match status" value="3"/>
</dbReference>
<dbReference type="InterPro" id="IPR002110">
    <property type="entry name" value="Ankyrin_rpt"/>
</dbReference>
<evidence type="ECO:0000256" key="11">
    <source>
        <dbReference type="SAM" id="MobiDB-lite"/>
    </source>
</evidence>
<feature type="compositionally biased region" description="Polar residues" evidence="11">
    <location>
        <begin position="2024"/>
        <end position="2040"/>
    </location>
</feature>
<name>A0A7I8VNJ7_9ANNE</name>
<dbReference type="EMBL" id="CAJFCJ010000007">
    <property type="protein sequence ID" value="CAD5117860.1"/>
    <property type="molecule type" value="Genomic_DNA"/>
</dbReference>
<dbReference type="GO" id="GO:0008270">
    <property type="term" value="F:zinc ion binding"/>
    <property type="evidence" value="ECO:0007669"/>
    <property type="project" value="UniProtKB-KW"/>
</dbReference>
<dbReference type="Pfam" id="PF02493">
    <property type="entry name" value="MORN"/>
    <property type="match status" value="5"/>
</dbReference>
<dbReference type="InterPro" id="IPR001680">
    <property type="entry name" value="WD40_rpt"/>
</dbReference>
<dbReference type="FunFam" id="2.130.10.10:FF:000298">
    <property type="entry name" value="Intraflagellar transport 80 homolog (Chlamydomonas)"/>
    <property type="match status" value="1"/>
</dbReference>
<dbReference type="Pfam" id="PF01753">
    <property type="entry name" value="zf-MYND"/>
    <property type="match status" value="1"/>
</dbReference>
<dbReference type="SUPFAM" id="SSF48403">
    <property type="entry name" value="Ankyrin repeat"/>
    <property type="match status" value="2"/>
</dbReference>
<feature type="compositionally biased region" description="Basic residues" evidence="11">
    <location>
        <begin position="310"/>
        <end position="321"/>
    </location>
</feature>
<feature type="region of interest" description="Disordered" evidence="11">
    <location>
        <begin position="606"/>
        <end position="631"/>
    </location>
</feature>
<evidence type="ECO:0000256" key="7">
    <source>
        <dbReference type="ARBA" id="ARBA00023273"/>
    </source>
</evidence>
<feature type="region of interest" description="Disordered" evidence="11">
    <location>
        <begin position="2015"/>
        <end position="2040"/>
    </location>
</feature>
<dbReference type="SUPFAM" id="SSF144232">
    <property type="entry name" value="HIT/MYND zinc finger-like"/>
    <property type="match status" value="1"/>
</dbReference>
<keyword evidence="8" id="KW-0040">ANK repeat</keyword>
<keyword evidence="2" id="KW-0479">Metal-binding</keyword>
<dbReference type="GO" id="GO:0060271">
    <property type="term" value="P:cilium assembly"/>
    <property type="evidence" value="ECO:0007669"/>
    <property type="project" value="TreeGrafter"/>
</dbReference>
<evidence type="ECO:0000256" key="4">
    <source>
        <dbReference type="ARBA" id="ARBA00022771"/>
    </source>
</evidence>
<dbReference type="Pfam" id="PF23335">
    <property type="entry name" value="Beta-prop_IFT80_2nd"/>
    <property type="match status" value="1"/>
</dbReference>
<dbReference type="PROSITE" id="PS01360">
    <property type="entry name" value="ZF_MYND_1"/>
    <property type="match status" value="1"/>
</dbReference>
<gene>
    <name evidence="13" type="ORF">DGYR_LOCUS6341</name>
</gene>
<proteinExistence type="predicted"/>
<organism evidence="13 14">
    <name type="scientific">Dimorphilus gyrociliatus</name>
    <dbReference type="NCBI Taxonomy" id="2664684"/>
    <lineage>
        <taxon>Eukaryota</taxon>
        <taxon>Metazoa</taxon>
        <taxon>Spiralia</taxon>
        <taxon>Lophotrochozoa</taxon>
        <taxon>Annelida</taxon>
        <taxon>Polychaeta</taxon>
        <taxon>Polychaeta incertae sedis</taxon>
        <taxon>Dinophilidae</taxon>
        <taxon>Dimorphilus</taxon>
    </lineage>
</organism>
<evidence type="ECO:0000256" key="1">
    <source>
        <dbReference type="ARBA" id="ARBA00004138"/>
    </source>
</evidence>
<dbReference type="Gene3D" id="2.130.10.10">
    <property type="entry name" value="YVTN repeat-like/Quinoprotein amine dehydrogenase"/>
    <property type="match status" value="2"/>
</dbReference>
<dbReference type="InterPro" id="IPR002893">
    <property type="entry name" value="Znf_MYND"/>
</dbReference>
<dbReference type="PANTHER" id="PTHR24098:SF0">
    <property type="entry name" value="OUTER SEGMENT 5"/>
    <property type="match status" value="1"/>
</dbReference>
<feature type="region of interest" description="Disordered" evidence="11">
    <location>
        <begin position="307"/>
        <end position="342"/>
    </location>
</feature>
<feature type="region of interest" description="Disordered" evidence="11">
    <location>
        <begin position="269"/>
        <end position="291"/>
    </location>
</feature>
<dbReference type="PROSITE" id="PS50082">
    <property type="entry name" value="WD_REPEATS_2"/>
    <property type="match status" value="2"/>
</dbReference>
<feature type="repeat" description="ANK" evidence="8">
    <location>
        <begin position="844"/>
        <end position="876"/>
    </location>
</feature>
<dbReference type="GO" id="GO:0005929">
    <property type="term" value="C:cilium"/>
    <property type="evidence" value="ECO:0007669"/>
    <property type="project" value="UniProtKB-SubCell"/>
</dbReference>
<dbReference type="SUPFAM" id="SSF50978">
    <property type="entry name" value="WD40 repeat-like"/>
    <property type="match status" value="2"/>
</dbReference>
<dbReference type="PROSITE" id="PS50297">
    <property type="entry name" value="ANK_REP_REGION"/>
    <property type="match status" value="3"/>
</dbReference>
<keyword evidence="6" id="KW-0969">Cilium</keyword>
<dbReference type="Proteomes" id="UP000549394">
    <property type="component" value="Unassembled WGS sequence"/>
</dbReference>
<evidence type="ECO:0000256" key="3">
    <source>
        <dbReference type="ARBA" id="ARBA00022737"/>
    </source>
</evidence>
<keyword evidence="3" id="KW-0677">Repeat</keyword>
<keyword evidence="5" id="KW-0862">Zinc</keyword>
<dbReference type="Pfam" id="PF00400">
    <property type="entry name" value="WD40"/>
    <property type="match status" value="2"/>
</dbReference>
<sequence length="2040" mass="228706">MTERKLSYQTSALPNLSTASETRIEIRKDYESGAYFKGEIKNDLKCGRGTFVWPNGIQYEGEFKDNVRCGLGRQLWPDGSVYNGEFVADSRQGQGLQQWSNGESYEGSFYRDKRHGWGRYTWPDGSSYTGLFFMNNREGYGSFVSQGEAKFDGLYKNDERFGPGVQTYINGEQDVGLWERERLVKILSSIEGSFSIRDHKEFDYIAEDHFTFIDDICNVGELEREPRTLALKCPISDTRVPNIDDFEIEYSQSALRNTQTPFEEQKRQISAKSLHLDAQPSSDSIKTEETSAKADCLESEISNVSLKSSSVKKSRSSSRKSKSPEKKSRISTRETRERKRDMNRIVAWNRTTSLVNMQKHIIRHKPYQHNASFDMNKLLTFKRDGYGSPGSIEKASESFILAAKSGDETTVDFLLSSKKVHPDVADVSGFTALISAAINWRTEIINILLDAGANVNKVTDEGVSALGACHVFFYPNDTFKPNIAEKSLAELPEDFPREPGYDPYEAVKNILHAQQMEKRKELSIMIEKSNIETITPLQRKRIDKFRKEYEDVKFPEIESPHPSLVQQVGIDSSILNVNRAEKVDVEEILAITEDDLEAIEYGRNKYDSTTDDVDRTSETKSPQPIEEFESGNSIENLQIEVTDEMIDKYANELHSNSMVVDRNRSAASGKESLGTVRRLAIERAEQDMMAETIRLLLKRGADPNSSNVPMPVIFFAIKAADVEAVRLLLLCKASTSEKLPDQKGGLAPLHIASALPGEEGELITELLLNALADPDARAAEDDSFLNTTLEEEWMKDRISEESQSRLGGRTALHIACAREDNYRVSSKIVQLLLDHHADPNLLVNGHSPLALAIISGNDGAIHELLKKGADPNLTLTHGVGTALCVATVTEHENRRTPRERLKLIDKLVLSGADVLAPVPVGPKRSMGTAVDYAYYNFNLDRRIAHMPYHALNPAERLIYNSRRELLAHVGSVLRLKAVEREKRKIEEEHKSGDTSSSPSRNFVYTASGRHLPPGMKGKGGRLVPAGGIDGDHISKERDGIIVIDATDGTPLSSVLARHDRKTTKIRKALFKYCYECGRSVGVKLTACTRCKEVFYCSKVCKMKAWNARHKEECIRVGGVSQSPTNMARKGRIDSPTPATDANKGKVPLKQLMDPRAIRKEQKKRESIITFEDDKLKQVRKAPPVGYGSSNDTRMKEAAGLTNLKRGLLEQVFGEKAVAKMLKGSGKHINFADFQGGFVRDPETGKMVWVDNYKQLKDMRFKTSLLKEPKHTELVSCVGWTTPEEVYSASDDHQILKWNVSGESSVLAKLPEDVFPTDMHWFPKTVTGGGKKQGGSDLFVLGSCDGKLLLVTKGGRIEKTVDAHRGAVLSTRWSYDGTALVSTGEDGQVKIWSRSGMLRSTLSQITSPIYAACWNPDNDHILHTNGKNLVIKPLQPNAKANTWKGHDGLIISIDWNQVNNLIVSGGEDCKYKVWDSYGRQLYSSPIHDYPITAISWSVDGQLFAVGSFNTLRLCDRTGWSYSLEKPNTGSVFSLAWSSDSTQVSGACGNGQVIFAHVIENRIEWKNYEVTVVARKTINVRNVTNDAKEKLDFRDRIIKVSIGYKYLVVATATQCYIYATKNWNTPIIFDLKEGSITLIVQSEKYLLLVDGSSVYIYSYEGRLICTPRFNGMRTDILNFHTISLSDDTLAIRDKTDEKLIHLFDTSTGKALGDGKPISHSVEVIEISLDQSGIANERRLAVIDKNRDLWLVQVRVFGSARKIVKLCTMIQTVRWSDESSMLAAMGEGKVNIWYYPNAVYVDRDMLHKIVVSKDASQFGKSPQLVSFYGNTLTLRRNDGSLVTTSVSPYPAVLHSHVNQSKWDDATRLCRFVDEESLWACLAAMSAYAKDLTTAEIAYAALDEADKVQFIQQIKEIPVKEARNAEMALLCGSPQDAESILLQAALIFRAIMLNIHLYNWERALELAVKHKTHVDTVIGYRKKYLEDFDRKESNQRFIQFSEGVKIEWEKIDAKIEAEYQQERERPAVSQTPARTTSGSRTKAK</sequence>
<dbReference type="SMART" id="SM00248">
    <property type="entry name" value="ANK"/>
    <property type="match status" value="6"/>
</dbReference>
<evidence type="ECO:0000313" key="13">
    <source>
        <dbReference type="EMBL" id="CAD5117860.1"/>
    </source>
</evidence>
<dbReference type="Pfam" id="PF12796">
    <property type="entry name" value="Ank_2"/>
    <property type="match status" value="2"/>
</dbReference>
<evidence type="ECO:0000313" key="14">
    <source>
        <dbReference type="Proteomes" id="UP000549394"/>
    </source>
</evidence>
<dbReference type="InterPro" id="IPR056456">
    <property type="entry name" value="Beta-prop_IFT80_2nd"/>
</dbReference>
<dbReference type="Pfam" id="PF23387">
    <property type="entry name" value="TPR_IFT80_172"/>
    <property type="match status" value="1"/>
</dbReference>
<dbReference type="InterPro" id="IPR056157">
    <property type="entry name" value="TPR_IFT80_172_dom"/>
</dbReference>
<keyword evidence="4 9" id="KW-0863">Zinc-finger</keyword>
<feature type="repeat" description="WD" evidence="10">
    <location>
        <begin position="1442"/>
        <end position="1474"/>
    </location>
</feature>
<evidence type="ECO:0000256" key="5">
    <source>
        <dbReference type="ARBA" id="ARBA00022833"/>
    </source>
</evidence>
<feature type="compositionally biased region" description="Basic and acidic residues" evidence="11">
    <location>
        <begin position="606"/>
        <end position="618"/>
    </location>
</feature>
<dbReference type="SMART" id="SM00698">
    <property type="entry name" value="MORN"/>
    <property type="match status" value="6"/>
</dbReference>
<protein>
    <submittedName>
        <fullName evidence="13">DgyrCDS6605</fullName>
    </submittedName>
</protein>
<dbReference type="PROSITE" id="PS50865">
    <property type="entry name" value="ZF_MYND_2"/>
    <property type="match status" value="1"/>
</dbReference>
<dbReference type="PROSITE" id="PS50294">
    <property type="entry name" value="WD_REPEATS_REGION"/>
    <property type="match status" value="2"/>
</dbReference>
<dbReference type="InterPro" id="IPR036770">
    <property type="entry name" value="Ankyrin_rpt-contain_sf"/>
</dbReference>
<dbReference type="InterPro" id="IPR015943">
    <property type="entry name" value="WD40/YVTN_repeat-like_dom_sf"/>
</dbReference>
<evidence type="ECO:0000256" key="8">
    <source>
        <dbReference type="PROSITE-ProRule" id="PRU00023"/>
    </source>
</evidence>
<reference evidence="13 14" key="1">
    <citation type="submission" date="2020-08" db="EMBL/GenBank/DDBJ databases">
        <authorList>
            <person name="Hejnol A."/>
        </authorList>
    </citation>
    <scope>NUCLEOTIDE SEQUENCE [LARGE SCALE GENOMIC DNA]</scope>
</reference>
<feature type="repeat" description="ANK" evidence="8">
    <location>
        <begin position="428"/>
        <end position="460"/>
    </location>
</feature>
<feature type="repeat" description="WD" evidence="10">
    <location>
        <begin position="1360"/>
        <end position="1392"/>
    </location>
</feature>
<dbReference type="PROSITE" id="PS50088">
    <property type="entry name" value="ANK_REPEAT"/>
    <property type="match status" value="3"/>
</dbReference>
<dbReference type="InterPro" id="IPR003409">
    <property type="entry name" value="MORN"/>
</dbReference>
<keyword evidence="10" id="KW-0853">WD repeat</keyword>
<comment type="caution">
    <text evidence="13">The sequence shown here is derived from an EMBL/GenBank/DDBJ whole genome shotgun (WGS) entry which is preliminary data.</text>
</comment>
<evidence type="ECO:0000256" key="10">
    <source>
        <dbReference type="PROSITE-ProRule" id="PRU00221"/>
    </source>
</evidence>
<evidence type="ECO:0000259" key="12">
    <source>
        <dbReference type="PROSITE" id="PS50865"/>
    </source>
</evidence>
<dbReference type="Gene3D" id="2.20.110.10">
    <property type="entry name" value="Histone H3 K4-specific methyltransferase SET7/9 N-terminal domain"/>
    <property type="match status" value="2"/>
</dbReference>
<comment type="subcellular location">
    <subcellularLocation>
        <location evidence="1">Cell projection</location>
        <location evidence="1">Cilium</location>
    </subcellularLocation>
</comment>
<feature type="domain" description="MYND-type" evidence="12">
    <location>
        <begin position="1073"/>
        <end position="1113"/>
    </location>
</feature>